<comment type="caution">
    <text evidence="2">The sequence shown here is derived from an EMBL/GenBank/DDBJ whole genome shotgun (WGS) entry which is preliminary data.</text>
</comment>
<organism evidence="2 3">
    <name type="scientific">Marasmiellus scandens</name>
    <dbReference type="NCBI Taxonomy" id="2682957"/>
    <lineage>
        <taxon>Eukaryota</taxon>
        <taxon>Fungi</taxon>
        <taxon>Dikarya</taxon>
        <taxon>Basidiomycota</taxon>
        <taxon>Agaricomycotina</taxon>
        <taxon>Agaricomycetes</taxon>
        <taxon>Agaricomycetidae</taxon>
        <taxon>Agaricales</taxon>
        <taxon>Marasmiineae</taxon>
        <taxon>Omphalotaceae</taxon>
        <taxon>Marasmiellus</taxon>
    </lineage>
</organism>
<reference evidence="2 3" key="1">
    <citation type="submission" date="2024-01" db="EMBL/GenBank/DDBJ databases">
        <title>A draft genome for the cacao thread blight pathogen Marasmiellus scandens.</title>
        <authorList>
            <person name="Baruah I.K."/>
            <person name="Leung J."/>
            <person name="Bukari Y."/>
            <person name="Amoako-Attah I."/>
            <person name="Meinhardt L.W."/>
            <person name="Bailey B.A."/>
            <person name="Cohen S.P."/>
        </authorList>
    </citation>
    <scope>NUCLEOTIDE SEQUENCE [LARGE SCALE GENOMIC DNA]</scope>
    <source>
        <strain evidence="2 3">GH-19</strain>
    </source>
</reference>
<dbReference type="EMBL" id="JBANRG010000024">
    <property type="protein sequence ID" value="KAK7454631.1"/>
    <property type="molecule type" value="Genomic_DNA"/>
</dbReference>
<proteinExistence type="inferred from homology"/>
<evidence type="ECO:0000313" key="3">
    <source>
        <dbReference type="Proteomes" id="UP001498398"/>
    </source>
</evidence>
<dbReference type="InterPro" id="IPR003673">
    <property type="entry name" value="CoA-Trfase_fam_III"/>
</dbReference>
<name>A0ABR1JDZ4_9AGAR</name>
<gene>
    <name evidence="2" type="ORF">VKT23_011384</name>
</gene>
<sequence length="389" mass="42687">MALRGFKVIEFAGLAPGPFAGLVLADHGASVIRVDRPSSSSIDVLWRGKRSLAINSKVPSGRDALKRIISSSDVLIDPFRPGVLERLGLGPDVFLGHKGLNERLVYARITGFPREGKHKDLAGHDINYLAQSGIFSMLPGLPDRPSFPLNLLADFAGGGLPCALGIILALLERSRSGRGQIVNTDMVSGLRYFSSSPLLHYFNPAGDRYSGPRGTNILDGGAPFYNVYPCKDGQWISVGCIEPKFFKLFIERFVSAVPEDFKQSSAWTPTAATRESREEWPRLKQYLEGGFRTRTRDEWATVFDGIDACVMPVLTPEEARIVAEDKGGSPFPDVHPSVTTGADQAVPTSPFENDYYLNPGTHTDEVLREFGISDEEHQILVKDQAIEVR</sequence>
<dbReference type="Pfam" id="PF02515">
    <property type="entry name" value="CoA_transf_3"/>
    <property type="match status" value="1"/>
</dbReference>
<dbReference type="Gene3D" id="3.30.1540.10">
    <property type="entry name" value="formyl-coa transferase, domain 3"/>
    <property type="match status" value="1"/>
</dbReference>
<dbReference type="InterPro" id="IPR044855">
    <property type="entry name" value="CoA-Trfase_III_dom3_sf"/>
</dbReference>
<keyword evidence="3" id="KW-1185">Reference proteome</keyword>
<dbReference type="SUPFAM" id="SSF89796">
    <property type="entry name" value="CoA-transferase family III (CaiB/BaiF)"/>
    <property type="match status" value="1"/>
</dbReference>
<dbReference type="InterPro" id="IPR023606">
    <property type="entry name" value="CoA-Trfase_III_dom_1_sf"/>
</dbReference>
<protein>
    <recommendedName>
        <fullName evidence="4">Alpha-methylacyl-CoA racemase</fullName>
    </recommendedName>
</protein>
<dbReference type="InterPro" id="IPR050509">
    <property type="entry name" value="CoA-transferase_III"/>
</dbReference>
<dbReference type="PANTHER" id="PTHR48228:SF5">
    <property type="entry name" value="ALPHA-METHYLACYL-COA RACEMASE"/>
    <property type="match status" value="1"/>
</dbReference>
<dbReference type="PANTHER" id="PTHR48228">
    <property type="entry name" value="SUCCINYL-COA--D-CITRAMALATE COA-TRANSFERASE"/>
    <property type="match status" value="1"/>
</dbReference>
<comment type="similarity">
    <text evidence="1">Belongs to the CoA-transferase III family.</text>
</comment>
<dbReference type="Gene3D" id="3.40.50.10540">
    <property type="entry name" value="Crotonobetainyl-coa:carnitine coa-transferase, domain 1"/>
    <property type="match status" value="1"/>
</dbReference>
<evidence type="ECO:0000313" key="2">
    <source>
        <dbReference type="EMBL" id="KAK7454631.1"/>
    </source>
</evidence>
<accession>A0ABR1JDZ4</accession>
<evidence type="ECO:0008006" key="4">
    <source>
        <dbReference type="Google" id="ProtNLM"/>
    </source>
</evidence>
<dbReference type="Proteomes" id="UP001498398">
    <property type="component" value="Unassembled WGS sequence"/>
</dbReference>
<evidence type="ECO:0000256" key="1">
    <source>
        <dbReference type="ARBA" id="ARBA00008383"/>
    </source>
</evidence>